<name>A0A0F9HJJ7_9ZZZZ</name>
<sequence>MDAARHSELAKQAVVLSREDYDYVHKKHHGPGNWQKREELKQSMRIVRAKGVS</sequence>
<comment type="caution">
    <text evidence="1">The sequence shown here is derived from an EMBL/GenBank/DDBJ whole genome shotgun (WGS) entry which is preliminary data.</text>
</comment>
<organism evidence="1">
    <name type="scientific">marine sediment metagenome</name>
    <dbReference type="NCBI Taxonomy" id="412755"/>
    <lineage>
        <taxon>unclassified sequences</taxon>
        <taxon>metagenomes</taxon>
        <taxon>ecological metagenomes</taxon>
    </lineage>
</organism>
<dbReference type="AlphaFoldDB" id="A0A0F9HJJ7"/>
<evidence type="ECO:0000313" key="1">
    <source>
        <dbReference type="EMBL" id="KKM03347.1"/>
    </source>
</evidence>
<proteinExistence type="predicted"/>
<protein>
    <submittedName>
        <fullName evidence="1">Uncharacterized protein</fullName>
    </submittedName>
</protein>
<dbReference type="EMBL" id="LAZR01016705">
    <property type="protein sequence ID" value="KKM03347.1"/>
    <property type="molecule type" value="Genomic_DNA"/>
</dbReference>
<reference evidence="1" key="1">
    <citation type="journal article" date="2015" name="Nature">
        <title>Complex archaea that bridge the gap between prokaryotes and eukaryotes.</title>
        <authorList>
            <person name="Spang A."/>
            <person name="Saw J.H."/>
            <person name="Jorgensen S.L."/>
            <person name="Zaremba-Niedzwiedzka K."/>
            <person name="Martijn J."/>
            <person name="Lind A.E."/>
            <person name="van Eijk R."/>
            <person name="Schleper C."/>
            <person name="Guy L."/>
            <person name="Ettema T.J."/>
        </authorList>
    </citation>
    <scope>NUCLEOTIDE SEQUENCE</scope>
</reference>
<accession>A0A0F9HJJ7</accession>
<gene>
    <name evidence="1" type="ORF">LCGC14_1775390</name>
</gene>